<dbReference type="InterPro" id="IPR058625">
    <property type="entry name" value="MdtA-like_BSH"/>
</dbReference>
<proteinExistence type="inferred from homology"/>
<dbReference type="Pfam" id="PF25954">
    <property type="entry name" value="Beta-barrel_RND_2"/>
    <property type="match status" value="1"/>
</dbReference>
<dbReference type="GO" id="GO:1990281">
    <property type="term" value="C:efflux pump complex"/>
    <property type="evidence" value="ECO:0007669"/>
    <property type="project" value="TreeGrafter"/>
</dbReference>
<keyword evidence="3" id="KW-0812">Transmembrane</keyword>
<evidence type="ECO:0000313" key="6">
    <source>
        <dbReference type="EMBL" id="MYZ50119.1"/>
    </source>
</evidence>
<protein>
    <submittedName>
        <fullName evidence="6">Efflux RND transporter periplasmic adaptor subunit</fullName>
    </submittedName>
</protein>
<dbReference type="Gene3D" id="2.40.50.100">
    <property type="match status" value="1"/>
</dbReference>
<sequence length="365" mass="38393">MLASRLIAFVILVAAIGWIGSGMLGRQDERADAAVAPAQEAEHAEPRFQVATMEAQAGDHARTIVLSGRTEADSRASAVARGNGIIVDLKVARGQQVEKGAVLAVLSDEAREAQVAEAKARLEQRRTELKAKLRLIERGISPSLDKPQLEADIRAAEAALAQAEAEQRRGTVTAPIAGTVSSVPVSTGQALQAGATVAEVIALDPMLAVAEVAERQLAGIEVGDEATVRLVTGQTVPGRVRFISPTASAETRTYRVDVEVPNRDGAIPDGITAEVELKLAPVNSVRVPRSALTFSAEGRLSIRTVDADGRVSSVPVAIVEDARDTVWVAGPQDGSRIVVQGQDFVKDGQVVDVVQQPAANLLSRN</sequence>
<keyword evidence="3" id="KW-1133">Transmembrane helix</keyword>
<reference evidence="6" key="1">
    <citation type="submission" date="2019-03" db="EMBL/GenBank/DDBJ databases">
        <title>Afifella sp. nov., isolated from activated sludge.</title>
        <authorList>
            <person name="Li Q."/>
            <person name="Liu Y."/>
        </authorList>
    </citation>
    <scope>NUCLEOTIDE SEQUENCE</scope>
    <source>
        <strain evidence="6">L72</strain>
    </source>
</reference>
<evidence type="ECO:0000259" key="5">
    <source>
        <dbReference type="Pfam" id="PF25954"/>
    </source>
</evidence>
<dbReference type="Pfam" id="PF25917">
    <property type="entry name" value="BSH_RND"/>
    <property type="match status" value="1"/>
</dbReference>
<dbReference type="RefSeq" id="WP_161142449.1">
    <property type="nucleotide sequence ID" value="NZ_SPKJ01000124.1"/>
</dbReference>
<keyword evidence="3" id="KW-0472">Membrane</keyword>
<dbReference type="InterPro" id="IPR058792">
    <property type="entry name" value="Beta-barrel_RND_2"/>
</dbReference>
<dbReference type="Gene3D" id="2.40.30.170">
    <property type="match status" value="1"/>
</dbReference>
<evidence type="ECO:0000256" key="3">
    <source>
        <dbReference type="SAM" id="Phobius"/>
    </source>
</evidence>
<feature type="coiled-coil region" evidence="2">
    <location>
        <begin position="112"/>
        <end position="166"/>
    </location>
</feature>
<dbReference type="PANTHER" id="PTHR30469">
    <property type="entry name" value="MULTIDRUG RESISTANCE PROTEIN MDTA"/>
    <property type="match status" value="1"/>
</dbReference>
<feature type="domain" description="CusB-like beta-barrel" evidence="5">
    <location>
        <begin position="209"/>
        <end position="278"/>
    </location>
</feature>
<accession>A0A964WVJ6</accession>
<evidence type="ECO:0000256" key="2">
    <source>
        <dbReference type="SAM" id="Coils"/>
    </source>
</evidence>
<dbReference type="SUPFAM" id="SSF111369">
    <property type="entry name" value="HlyD-like secretion proteins"/>
    <property type="match status" value="1"/>
</dbReference>
<organism evidence="6 7">
    <name type="scientific">Propylenella binzhouense</name>
    <dbReference type="NCBI Taxonomy" id="2555902"/>
    <lineage>
        <taxon>Bacteria</taxon>
        <taxon>Pseudomonadati</taxon>
        <taxon>Pseudomonadota</taxon>
        <taxon>Alphaproteobacteria</taxon>
        <taxon>Hyphomicrobiales</taxon>
        <taxon>Propylenellaceae</taxon>
        <taxon>Propylenella</taxon>
    </lineage>
</organism>
<feature type="transmembrane region" description="Helical" evidence="3">
    <location>
        <begin position="6"/>
        <end position="24"/>
    </location>
</feature>
<dbReference type="AlphaFoldDB" id="A0A964WVJ6"/>
<dbReference type="Gene3D" id="1.10.287.470">
    <property type="entry name" value="Helix hairpin bin"/>
    <property type="match status" value="1"/>
</dbReference>
<comment type="similarity">
    <text evidence="1">Belongs to the membrane fusion protein (MFP) (TC 8.A.1) family.</text>
</comment>
<dbReference type="PANTHER" id="PTHR30469:SF29">
    <property type="entry name" value="BLR2860 PROTEIN"/>
    <property type="match status" value="1"/>
</dbReference>
<dbReference type="EMBL" id="SPKJ01000124">
    <property type="protein sequence ID" value="MYZ50119.1"/>
    <property type="molecule type" value="Genomic_DNA"/>
</dbReference>
<evidence type="ECO:0000259" key="4">
    <source>
        <dbReference type="Pfam" id="PF25917"/>
    </source>
</evidence>
<evidence type="ECO:0000313" key="7">
    <source>
        <dbReference type="Proteomes" id="UP000773614"/>
    </source>
</evidence>
<evidence type="ECO:0000256" key="1">
    <source>
        <dbReference type="ARBA" id="ARBA00009477"/>
    </source>
</evidence>
<keyword evidence="7" id="KW-1185">Reference proteome</keyword>
<dbReference type="GO" id="GO:0015562">
    <property type="term" value="F:efflux transmembrane transporter activity"/>
    <property type="evidence" value="ECO:0007669"/>
    <property type="project" value="TreeGrafter"/>
</dbReference>
<dbReference type="Proteomes" id="UP000773614">
    <property type="component" value="Unassembled WGS sequence"/>
</dbReference>
<gene>
    <name evidence="6" type="ORF">E4O86_20645</name>
</gene>
<keyword evidence="2" id="KW-0175">Coiled coil</keyword>
<feature type="domain" description="Multidrug resistance protein MdtA-like barrel-sandwich hybrid" evidence="4">
    <location>
        <begin position="79"/>
        <end position="201"/>
    </location>
</feature>
<dbReference type="OrthoDB" id="9806939at2"/>
<dbReference type="Gene3D" id="2.40.420.20">
    <property type="match status" value="1"/>
</dbReference>
<comment type="caution">
    <text evidence="6">The sequence shown here is derived from an EMBL/GenBank/DDBJ whole genome shotgun (WGS) entry which is preliminary data.</text>
</comment>
<dbReference type="NCBIfam" id="TIGR01730">
    <property type="entry name" value="RND_mfp"/>
    <property type="match status" value="1"/>
</dbReference>
<name>A0A964WVJ6_9HYPH</name>
<dbReference type="InterPro" id="IPR006143">
    <property type="entry name" value="RND_pump_MFP"/>
</dbReference>